<dbReference type="PANTHER" id="PTHR43479">
    <property type="entry name" value="ACREF/ENVCD OPERON REPRESSOR-RELATED"/>
    <property type="match status" value="1"/>
</dbReference>
<comment type="caution">
    <text evidence="4">The sequence shown here is derived from an EMBL/GenBank/DDBJ whole genome shotgun (WGS) entry which is preliminary data.</text>
</comment>
<dbReference type="Gene3D" id="1.10.357.10">
    <property type="entry name" value="Tetracycline Repressor, domain 2"/>
    <property type="match status" value="1"/>
</dbReference>
<gene>
    <name evidence="4" type="ORF">JOC49_001989</name>
</gene>
<dbReference type="InterPro" id="IPR023772">
    <property type="entry name" value="DNA-bd_HTH_TetR-type_CS"/>
</dbReference>
<keyword evidence="5" id="KW-1185">Reference proteome</keyword>
<dbReference type="PANTHER" id="PTHR43479:SF11">
    <property type="entry name" value="ACREF_ENVCD OPERON REPRESSOR-RELATED"/>
    <property type="match status" value="1"/>
</dbReference>
<dbReference type="Gene3D" id="1.10.10.60">
    <property type="entry name" value="Homeodomain-like"/>
    <property type="match status" value="1"/>
</dbReference>
<proteinExistence type="predicted"/>
<dbReference type="InterPro" id="IPR009057">
    <property type="entry name" value="Homeodomain-like_sf"/>
</dbReference>
<dbReference type="InterPro" id="IPR050624">
    <property type="entry name" value="HTH-type_Tx_Regulator"/>
</dbReference>
<evidence type="ECO:0000259" key="3">
    <source>
        <dbReference type="PROSITE" id="PS50977"/>
    </source>
</evidence>
<dbReference type="SUPFAM" id="SSF46689">
    <property type="entry name" value="Homeodomain-like"/>
    <property type="match status" value="1"/>
</dbReference>
<feature type="domain" description="HTH tetR-type" evidence="3">
    <location>
        <begin position="5"/>
        <end position="65"/>
    </location>
</feature>
<evidence type="ECO:0000313" key="5">
    <source>
        <dbReference type="Proteomes" id="UP000767854"/>
    </source>
</evidence>
<evidence type="ECO:0000256" key="1">
    <source>
        <dbReference type="ARBA" id="ARBA00023125"/>
    </source>
</evidence>
<dbReference type="SUPFAM" id="SSF48498">
    <property type="entry name" value="Tetracyclin repressor-like, C-terminal domain"/>
    <property type="match status" value="1"/>
</dbReference>
<dbReference type="PROSITE" id="PS01081">
    <property type="entry name" value="HTH_TETR_1"/>
    <property type="match status" value="1"/>
</dbReference>
<sequence>MARPKNKRHIILKAASTLFNQKGFHLASISEIAEEAGVGKGTVYEYFRSKDDLFLEVVTYNIQTYLERIEKVTLSKDAFLDQMDAFMAVHSEIISENFKATGHMLHTAASMEGKSKAVIQLILKNRHKVVDLLKGILLNGKVRGELSIDDLDFAADLIYDMIHRLSIRRCQYQLSIDACELERKKLMALTIKGIEHI</sequence>
<dbReference type="PRINTS" id="PR00455">
    <property type="entry name" value="HTHTETR"/>
</dbReference>
<reference evidence="4 5" key="1">
    <citation type="submission" date="2021-01" db="EMBL/GenBank/DDBJ databases">
        <title>Genomic Encyclopedia of Type Strains, Phase IV (KMG-IV): sequencing the most valuable type-strain genomes for metagenomic binning, comparative biology and taxonomic classification.</title>
        <authorList>
            <person name="Goeker M."/>
        </authorList>
    </citation>
    <scope>NUCLEOTIDE SEQUENCE [LARGE SCALE GENOMIC DNA]</scope>
    <source>
        <strain evidence="4 5">DSM 24436</strain>
    </source>
</reference>
<keyword evidence="1 2" id="KW-0238">DNA-binding</keyword>
<evidence type="ECO:0000313" key="4">
    <source>
        <dbReference type="EMBL" id="MBM7562429.1"/>
    </source>
</evidence>
<dbReference type="EMBL" id="JAFBDT010000018">
    <property type="protein sequence ID" value="MBM7562429.1"/>
    <property type="molecule type" value="Genomic_DNA"/>
</dbReference>
<feature type="DNA-binding region" description="H-T-H motif" evidence="2">
    <location>
        <begin position="28"/>
        <end position="47"/>
    </location>
</feature>
<dbReference type="InterPro" id="IPR001647">
    <property type="entry name" value="HTH_TetR"/>
</dbReference>
<accession>A0ABS2MSP6</accession>
<name>A0ABS2MSP6_9FIRM</name>
<evidence type="ECO:0000256" key="2">
    <source>
        <dbReference type="PROSITE-ProRule" id="PRU00335"/>
    </source>
</evidence>
<organism evidence="4 5">
    <name type="scientific">Fusibacter tunisiensis</name>
    <dbReference type="NCBI Taxonomy" id="1008308"/>
    <lineage>
        <taxon>Bacteria</taxon>
        <taxon>Bacillati</taxon>
        <taxon>Bacillota</taxon>
        <taxon>Clostridia</taxon>
        <taxon>Eubacteriales</taxon>
        <taxon>Eubacteriales Family XII. Incertae Sedis</taxon>
        <taxon>Fusibacter</taxon>
    </lineage>
</organism>
<dbReference type="Pfam" id="PF00440">
    <property type="entry name" value="TetR_N"/>
    <property type="match status" value="1"/>
</dbReference>
<dbReference type="RefSeq" id="WP_204664857.1">
    <property type="nucleotide sequence ID" value="NZ_JAFBDT010000018.1"/>
</dbReference>
<protein>
    <submittedName>
        <fullName evidence="4">AcrR family transcriptional regulator</fullName>
    </submittedName>
</protein>
<dbReference type="InterPro" id="IPR036271">
    <property type="entry name" value="Tet_transcr_reg_TetR-rel_C_sf"/>
</dbReference>
<dbReference type="PROSITE" id="PS50977">
    <property type="entry name" value="HTH_TETR_2"/>
    <property type="match status" value="1"/>
</dbReference>
<dbReference type="Proteomes" id="UP000767854">
    <property type="component" value="Unassembled WGS sequence"/>
</dbReference>